<evidence type="ECO:0000313" key="9">
    <source>
        <dbReference type="Proteomes" id="UP000238350"/>
    </source>
</evidence>
<feature type="region of interest" description="Disordered" evidence="6">
    <location>
        <begin position="42"/>
        <end position="70"/>
    </location>
</feature>
<reference evidence="8 9" key="1">
    <citation type="submission" date="2017-04" db="EMBL/GenBank/DDBJ databases">
        <title>Genome sequencing of [Candida] sorbophila.</title>
        <authorList>
            <person name="Ahn J.O."/>
        </authorList>
    </citation>
    <scope>NUCLEOTIDE SEQUENCE [LARGE SCALE GENOMIC DNA]</scope>
    <source>
        <strain evidence="8 9">DS02</strain>
    </source>
</reference>
<dbReference type="RefSeq" id="XP_024666670.1">
    <property type="nucleotide sequence ID" value="XM_024810902.1"/>
</dbReference>
<proteinExistence type="inferred from homology"/>
<evidence type="ECO:0000256" key="5">
    <source>
        <dbReference type="ARBA" id="ARBA00023136"/>
    </source>
</evidence>
<keyword evidence="9" id="KW-1185">Reference proteome</keyword>
<dbReference type="GeneID" id="36518093"/>
<dbReference type="AlphaFoldDB" id="A0A2T0FP17"/>
<feature type="transmembrane region" description="Helical" evidence="7">
    <location>
        <begin position="524"/>
        <end position="543"/>
    </location>
</feature>
<keyword evidence="3 7" id="KW-0812">Transmembrane</keyword>
<dbReference type="Gene3D" id="1.20.58.340">
    <property type="entry name" value="Magnesium transport protein CorA, transmembrane region"/>
    <property type="match status" value="2"/>
</dbReference>
<dbReference type="InterPro" id="IPR044089">
    <property type="entry name" value="Alr1-like"/>
</dbReference>
<evidence type="ECO:0000256" key="7">
    <source>
        <dbReference type="SAM" id="Phobius"/>
    </source>
</evidence>
<dbReference type="OrthoDB" id="29879at2759"/>
<name>A0A2T0FP17_9ASCO</name>
<dbReference type="CDD" id="cd12829">
    <property type="entry name" value="Alr1p-like"/>
    <property type="match status" value="1"/>
</dbReference>
<accession>A0A2T0FP17</accession>
<dbReference type="STRING" id="45607.A0A2T0FP17"/>
<evidence type="ECO:0000313" key="8">
    <source>
        <dbReference type="EMBL" id="PRT56725.1"/>
    </source>
</evidence>
<feature type="region of interest" description="Disordered" evidence="6">
    <location>
        <begin position="1"/>
        <end position="27"/>
    </location>
</feature>
<evidence type="ECO:0000256" key="1">
    <source>
        <dbReference type="ARBA" id="ARBA00004141"/>
    </source>
</evidence>
<dbReference type="SUPFAM" id="SSF144083">
    <property type="entry name" value="Magnesium transport protein CorA, transmembrane region"/>
    <property type="match status" value="1"/>
</dbReference>
<dbReference type="InterPro" id="IPR045863">
    <property type="entry name" value="CorA_TM1_TM2"/>
</dbReference>
<dbReference type="PANTHER" id="PTHR21535">
    <property type="entry name" value="MAGNESIUM AND COBALT TRANSPORT PROTEIN/MITOCHONDRIAL IMPORT INNER MEMBRANE TRANSLOCASE SUBUNIT TIM8"/>
    <property type="match status" value="1"/>
</dbReference>
<dbReference type="InterPro" id="IPR045861">
    <property type="entry name" value="CorA_cytoplasmic_dom"/>
</dbReference>
<dbReference type="GO" id="GO:0010961">
    <property type="term" value="P:intracellular magnesium ion homeostasis"/>
    <property type="evidence" value="ECO:0007669"/>
    <property type="project" value="TreeGrafter"/>
</dbReference>
<evidence type="ECO:0000256" key="6">
    <source>
        <dbReference type="SAM" id="MobiDB-lite"/>
    </source>
</evidence>
<dbReference type="InterPro" id="IPR002523">
    <property type="entry name" value="MgTranspt_CorA/ZnTranspt_ZntB"/>
</dbReference>
<comment type="similarity">
    <text evidence="2">Belongs to the CorA metal ion transporter (MIT) (TC 1.A.35) family.</text>
</comment>
<sequence length="562" mass="62889">MHAKDSNKKPIEGRDQRVSFSTSRADAALGEVHDPQCSIAIHRPRSRQSSFSMASCKSGRSGRRYSNSSDIENFRSLRQSGAVSLKSGQMAPLSLNWNVGETSSVVGDDVCLPTENRDRKEVNLDMLDQYLQDNSSICSSTNEHDRPFCEDANQFCYGKTDRDGLESACGSAAPLKFTKEGNIHVATVSDSDETTDGTETNRFTFFATNMDSTIGAESLSSLVAENDSFSSLFNEQNGVWWLDCFNPTDRELKVLSRAFGIHPLTAEDIRAEESREKFELFKHYYFIVFNTFGTSEDHPTYLLPTTFYIIVYDDGILTFHFSPLDHCYHVRERMKKLKGYIDISPDWICYALIDAITDSFVPVLEGVEDQVALIESAVFTKRNTSGGMGSVLSRLGKTRDIVMRVLRLITGKADVIHSFGKRVQEQWAMMPGKTTDTTDISLFLGDIEDHLVSMHHTLSAQEKILSRCHMNYMGILQLEFVNSNNRMTLILSKVTILGTILIPLNLVPGLWGMNVQVPGEQDPIWFWGIIGVMVVAAVVLFVGTNHYIKKLTSDSTALEGDY</sequence>
<dbReference type="Proteomes" id="UP000238350">
    <property type="component" value="Unassembled WGS sequence"/>
</dbReference>
<keyword evidence="4 7" id="KW-1133">Transmembrane helix</keyword>
<organism evidence="8 9">
    <name type="scientific">Wickerhamiella sorbophila</name>
    <dbReference type="NCBI Taxonomy" id="45607"/>
    <lineage>
        <taxon>Eukaryota</taxon>
        <taxon>Fungi</taxon>
        <taxon>Dikarya</taxon>
        <taxon>Ascomycota</taxon>
        <taxon>Saccharomycotina</taxon>
        <taxon>Dipodascomycetes</taxon>
        <taxon>Dipodascales</taxon>
        <taxon>Trichomonascaceae</taxon>
        <taxon>Wickerhamiella</taxon>
    </lineage>
</organism>
<dbReference type="Gene3D" id="3.30.460.20">
    <property type="entry name" value="CorA soluble domain-like"/>
    <property type="match status" value="1"/>
</dbReference>
<dbReference type="PANTHER" id="PTHR21535:SF55">
    <property type="entry name" value="MAGNESIUM TRANSPORTER ALR1-RELATED"/>
    <property type="match status" value="1"/>
</dbReference>
<evidence type="ECO:0000256" key="4">
    <source>
        <dbReference type="ARBA" id="ARBA00022989"/>
    </source>
</evidence>
<feature type="compositionally biased region" description="Basic and acidic residues" evidence="6">
    <location>
        <begin position="1"/>
        <end position="17"/>
    </location>
</feature>
<dbReference type="Pfam" id="PF01544">
    <property type="entry name" value="CorA"/>
    <property type="match status" value="1"/>
</dbReference>
<feature type="transmembrane region" description="Helical" evidence="7">
    <location>
        <begin position="494"/>
        <end position="512"/>
    </location>
</feature>
<dbReference type="EMBL" id="NDIQ01000022">
    <property type="protein sequence ID" value="PRT56725.1"/>
    <property type="molecule type" value="Genomic_DNA"/>
</dbReference>
<dbReference type="GO" id="GO:0015095">
    <property type="term" value="F:magnesium ion transmembrane transporter activity"/>
    <property type="evidence" value="ECO:0007669"/>
    <property type="project" value="InterPro"/>
</dbReference>
<dbReference type="GO" id="GO:0005886">
    <property type="term" value="C:plasma membrane"/>
    <property type="evidence" value="ECO:0007669"/>
    <property type="project" value="TreeGrafter"/>
</dbReference>
<protein>
    <submittedName>
        <fullName evidence="8">Magnesium transporter ALR2</fullName>
    </submittedName>
</protein>
<evidence type="ECO:0000256" key="3">
    <source>
        <dbReference type="ARBA" id="ARBA00022692"/>
    </source>
</evidence>
<comment type="subcellular location">
    <subcellularLocation>
        <location evidence="1">Membrane</location>
        <topology evidence="1">Multi-pass membrane protein</topology>
    </subcellularLocation>
</comment>
<comment type="caution">
    <text evidence="8">The sequence shown here is derived from an EMBL/GenBank/DDBJ whole genome shotgun (WGS) entry which is preliminary data.</text>
</comment>
<dbReference type="SUPFAM" id="SSF143865">
    <property type="entry name" value="CorA soluble domain-like"/>
    <property type="match status" value="1"/>
</dbReference>
<gene>
    <name evidence="8" type="ORF">B9G98_04345</name>
</gene>
<keyword evidence="5 7" id="KW-0472">Membrane</keyword>
<evidence type="ECO:0000256" key="2">
    <source>
        <dbReference type="ARBA" id="ARBA00009765"/>
    </source>
</evidence>